<accession>J0QY61</accession>
<evidence type="ECO:0000256" key="2">
    <source>
        <dbReference type="ARBA" id="ARBA00022801"/>
    </source>
</evidence>
<gene>
    <name evidence="6" type="ORF">ME5_00363</name>
</gene>
<evidence type="ECO:0000259" key="5">
    <source>
        <dbReference type="Pfam" id="PF00149"/>
    </source>
</evidence>
<name>J0QY61_9HYPH</name>
<evidence type="ECO:0000256" key="4">
    <source>
        <dbReference type="ARBA" id="ARBA00025742"/>
    </source>
</evidence>
<dbReference type="EMBL" id="AIMB01000003">
    <property type="protein sequence ID" value="EJF91031.1"/>
    <property type="molecule type" value="Genomic_DNA"/>
</dbReference>
<dbReference type="SUPFAM" id="SSF56300">
    <property type="entry name" value="Metallo-dependent phosphatases"/>
    <property type="match status" value="1"/>
</dbReference>
<sequence length="287" mass="32759">MPVNFIHLTDLHIGNPDIYDEYLHTDTDATLQTILGQIQNMKPTPEFIVVSGDLTNRGDDVSYQRLRYFFASYDLPMPVYFALGNHDKRDGFYKAMLDRENNLEQPYYYDVVQSGIHLIVLDSSVPGKIGGALEPEQFEWLQIRLDAHAHLPKLIMVHHAPALDEDCKDNEWESLTIEDTKRLKTMLQGYNIAGILSGHIHYDRVSTWYNIPIVVGIGMHTALDPTYIHYGLRGVTGASYSLCCLRNSGLTVSFVPLPSERKELDTISHEDRIVAFQKYEERIQKGC</sequence>
<organism evidence="6 7">
    <name type="scientific">Bartonella tamiae Th239</name>
    <dbReference type="NCBI Taxonomy" id="1094558"/>
    <lineage>
        <taxon>Bacteria</taxon>
        <taxon>Pseudomonadati</taxon>
        <taxon>Pseudomonadota</taxon>
        <taxon>Alphaproteobacteria</taxon>
        <taxon>Hyphomicrobiales</taxon>
        <taxon>Bartonellaceae</taxon>
        <taxon>Bartonella</taxon>
    </lineage>
</organism>
<dbReference type="PANTHER" id="PTHR42988:SF2">
    <property type="entry name" value="CYCLIC NUCLEOTIDE PHOSPHODIESTERASE CBUA0032-RELATED"/>
    <property type="match status" value="1"/>
</dbReference>
<dbReference type="AlphaFoldDB" id="J0QY61"/>
<dbReference type="PATRIC" id="fig|1094558.3.peg.401"/>
<dbReference type="RefSeq" id="WP_008037913.1">
    <property type="nucleotide sequence ID" value="NZ_JH725147.1"/>
</dbReference>
<dbReference type="InterPro" id="IPR029052">
    <property type="entry name" value="Metallo-depent_PP-like"/>
</dbReference>
<dbReference type="STRING" id="1094558.ME5_00363"/>
<comment type="similarity">
    <text evidence="4">Belongs to the cyclic nucleotide phosphodiesterase class-III family.</text>
</comment>
<dbReference type="Gene3D" id="3.60.21.10">
    <property type="match status" value="1"/>
</dbReference>
<keyword evidence="3" id="KW-0408">Iron</keyword>
<evidence type="ECO:0000256" key="1">
    <source>
        <dbReference type="ARBA" id="ARBA00022723"/>
    </source>
</evidence>
<dbReference type="Pfam" id="PF00149">
    <property type="entry name" value="Metallophos"/>
    <property type="match status" value="1"/>
</dbReference>
<evidence type="ECO:0000256" key="3">
    <source>
        <dbReference type="ARBA" id="ARBA00023004"/>
    </source>
</evidence>
<dbReference type="InterPro" id="IPR004843">
    <property type="entry name" value="Calcineurin-like_PHP"/>
</dbReference>
<dbReference type="GO" id="GO:0016787">
    <property type="term" value="F:hydrolase activity"/>
    <property type="evidence" value="ECO:0007669"/>
    <property type="project" value="UniProtKB-KW"/>
</dbReference>
<dbReference type="InterPro" id="IPR050884">
    <property type="entry name" value="CNP_phosphodiesterase-III"/>
</dbReference>
<keyword evidence="2" id="KW-0378">Hydrolase</keyword>
<dbReference type="Proteomes" id="UP000008952">
    <property type="component" value="Unassembled WGS sequence"/>
</dbReference>
<dbReference type="GO" id="GO:0046872">
    <property type="term" value="F:metal ion binding"/>
    <property type="evidence" value="ECO:0007669"/>
    <property type="project" value="UniProtKB-KW"/>
</dbReference>
<keyword evidence="1" id="KW-0479">Metal-binding</keyword>
<protein>
    <recommendedName>
        <fullName evidence="5">Calcineurin-like phosphoesterase domain-containing protein</fullName>
    </recommendedName>
</protein>
<dbReference type="OrthoDB" id="651281at2"/>
<dbReference type="HOGENOM" id="CLU_070320_1_1_5"/>
<dbReference type="PANTHER" id="PTHR42988">
    <property type="entry name" value="PHOSPHOHYDROLASE"/>
    <property type="match status" value="1"/>
</dbReference>
<comment type="caution">
    <text evidence="6">The sequence shown here is derived from an EMBL/GenBank/DDBJ whole genome shotgun (WGS) entry which is preliminary data.</text>
</comment>
<evidence type="ECO:0000313" key="7">
    <source>
        <dbReference type="Proteomes" id="UP000008952"/>
    </source>
</evidence>
<dbReference type="eggNOG" id="COG1409">
    <property type="taxonomic scope" value="Bacteria"/>
</dbReference>
<keyword evidence="7" id="KW-1185">Reference proteome</keyword>
<evidence type="ECO:0000313" key="6">
    <source>
        <dbReference type="EMBL" id="EJF91031.1"/>
    </source>
</evidence>
<proteinExistence type="inferred from homology"/>
<reference evidence="6 7" key="1">
    <citation type="submission" date="2012-03" db="EMBL/GenBank/DDBJ databases">
        <title>The Genome Sequence of Bartonella tamiae Th239.</title>
        <authorList>
            <consortium name="The Broad Institute Genome Sequencing Platform"/>
            <consortium name="The Broad Institute Genome Sequencing Center for Infectious Disease"/>
            <person name="Feldgarden M."/>
            <person name="Kirby J."/>
            <person name="Kosoy M."/>
            <person name="Birtles R."/>
            <person name="Probert W.S."/>
            <person name="Chiaraviglio L."/>
            <person name="Young S.K."/>
            <person name="Zeng Q."/>
            <person name="Gargeya S."/>
            <person name="Fitzgerald M."/>
            <person name="Haas B."/>
            <person name="Abouelleil A."/>
            <person name="Alvarado L."/>
            <person name="Arachchi H.M."/>
            <person name="Berlin A."/>
            <person name="Chapman S.B."/>
            <person name="Gearin G."/>
            <person name="Goldberg J."/>
            <person name="Griggs A."/>
            <person name="Gujja S."/>
            <person name="Hansen M."/>
            <person name="Heiman D."/>
            <person name="Howarth C."/>
            <person name="Larimer J."/>
            <person name="Lui A."/>
            <person name="MacDonald P.J.P."/>
            <person name="McCowen C."/>
            <person name="Montmayeur A."/>
            <person name="Murphy C."/>
            <person name="Neiman D."/>
            <person name="Pearson M."/>
            <person name="Priest M."/>
            <person name="Roberts A."/>
            <person name="Saif S."/>
            <person name="Shea T."/>
            <person name="Sisk P."/>
            <person name="Stolte C."/>
            <person name="Sykes S."/>
            <person name="Wortman J."/>
            <person name="Nusbaum C."/>
            <person name="Birren B."/>
        </authorList>
    </citation>
    <scope>NUCLEOTIDE SEQUENCE [LARGE SCALE GENOMIC DNA]</scope>
    <source>
        <strain evidence="6 7">Th239</strain>
    </source>
</reference>
<feature type="domain" description="Calcineurin-like phosphoesterase" evidence="5">
    <location>
        <begin position="4"/>
        <end position="202"/>
    </location>
</feature>